<dbReference type="AlphaFoldDB" id="A0A846MLH8"/>
<accession>A0A846MLH8</accession>
<sequence length="55" mass="6238">MGKIEVELVNDIPALMGAKEAVRLEKGFSMNKNCRRISRWSFSTVNAKTNGKRRV</sequence>
<proteinExistence type="predicted"/>
<name>A0A846MLH8_9BACL</name>
<protein>
    <submittedName>
        <fullName evidence="1">Uncharacterized protein</fullName>
    </submittedName>
</protein>
<dbReference type="Proteomes" id="UP000532769">
    <property type="component" value="Unassembled WGS sequence"/>
</dbReference>
<evidence type="ECO:0000313" key="2">
    <source>
        <dbReference type="Proteomes" id="UP000532769"/>
    </source>
</evidence>
<comment type="caution">
    <text evidence="1">The sequence shown here is derived from an EMBL/GenBank/DDBJ whole genome shotgun (WGS) entry which is preliminary data.</text>
</comment>
<gene>
    <name evidence="1" type="ORF">BDD39_003001</name>
</gene>
<evidence type="ECO:0000313" key="1">
    <source>
        <dbReference type="EMBL" id="NIK16491.1"/>
    </source>
</evidence>
<reference evidence="1 2" key="1">
    <citation type="submission" date="2020-03" db="EMBL/GenBank/DDBJ databases">
        <title>Genomic Encyclopedia of Archaeal and Bacterial Type Strains, Phase II (KMG-II): from individual species to whole genera.</title>
        <authorList>
            <person name="Goeker M."/>
        </authorList>
    </citation>
    <scope>NUCLEOTIDE SEQUENCE [LARGE SCALE GENOMIC DNA]</scope>
    <source>
        <strain evidence="1 2">DSM 4749</strain>
    </source>
</reference>
<dbReference type="EMBL" id="JAASRS010000001">
    <property type="protein sequence ID" value="NIK16491.1"/>
    <property type="molecule type" value="Genomic_DNA"/>
</dbReference>
<dbReference type="RefSeq" id="WP_166912014.1">
    <property type="nucleotide sequence ID" value="NZ_JAASRS010000001.1"/>
</dbReference>
<organism evidence="1 2">
    <name type="scientific">Saccharococcus thermophilus</name>
    <dbReference type="NCBI Taxonomy" id="29396"/>
    <lineage>
        <taxon>Bacteria</taxon>
        <taxon>Bacillati</taxon>
        <taxon>Bacillota</taxon>
        <taxon>Bacilli</taxon>
        <taxon>Bacillales</taxon>
        <taxon>Anoxybacillaceae</taxon>
        <taxon>Saccharococcus</taxon>
    </lineage>
</organism>
<keyword evidence="2" id="KW-1185">Reference proteome</keyword>